<dbReference type="InterPro" id="IPR036291">
    <property type="entry name" value="NAD(P)-bd_dom_sf"/>
</dbReference>
<evidence type="ECO:0000259" key="1">
    <source>
        <dbReference type="PROSITE" id="PS51201"/>
    </source>
</evidence>
<gene>
    <name evidence="2" type="ORF">AVDCRST_MAG21-1465</name>
</gene>
<dbReference type="Gene3D" id="3.40.50.720">
    <property type="entry name" value="NAD(P)-binding Rossmann-like Domain"/>
    <property type="match status" value="1"/>
</dbReference>
<keyword evidence="2" id="KW-0406">Ion transport</keyword>
<organism evidence="2">
    <name type="scientific">uncultured Nocardioidaceae bacterium</name>
    <dbReference type="NCBI Taxonomy" id="253824"/>
    <lineage>
        <taxon>Bacteria</taxon>
        <taxon>Bacillati</taxon>
        <taxon>Actinomycetota</taxon>
        <taxon>Actinomycetes</taxon>
        <taxon>Propionibacteriales</taxon>
        <taxon>Nocardioidaceae</taxon>
        <taxon>environmental samples</taxon>
    </lineage>
</organism>
<dbReference type="PROSITE" id="PS51201">
    <property type="entry name" value="RCK_N"/>
    <property type="match status" value="1"/>
</dbReference>
<dbReference type="GO" id="GO:0006813">
    <property type="term" value="P:potassium ion transport"/>
    <property type="evidence" value="ECO:0007669"/>
    <property type="project" value="InterPro"/>
</dbReference>
<dbReference type="PANTHER" id="PTHR43833">
    <property type="entry name" value="POTASSIUM CHANNEL PROTEIN 2-RELATED-RELATED"/>
    <property type="match status" value="1"/>
</dbReference>
<accession>A0A6J4N819</accession>
<keyword evidence="2" id="KW-0813">Transport</keyword>
<proteinExistence type="predicted"/>
<dbReference type="EMBL" id="CADCUL010000144">
    <property type="protein sequence ID" value="CAA9380359.1"/>
    <property type="molecule type" value="Genomic_DNA"/>
</dbReference>
<reference evidence="2" key="1">
    <citation type="submission" date="2020-02" db="EMBL/GenBank/DDBJ databases">
        <authorList>
            <person name="Meier V. D."/>
        </authorList>
    </citation>
    <scope>NUCLEOTIDE SEQUENCE</scope>
    <source>
        <strain evidence="2">AVDCRST_MAG21</strain>
    </source>
</reference>
<name>A0A6J4N819_9ACTN</name>
<dbReference type="Pfam" id="PF02254">
    <property type="entry name" value="TrkA_N"/>
    <property type="match status" value="1"/>
</dbReference>
<sequence length="197" mass="21134">MPKESIVVVDPRNDAVEEAQADGLVAVAGDATRRDVLRRAEVGKASQVIITLDRDYSAVLATLTTRQLNGHAKVVVSVRENDNVQLVRQSGADSVVTSSESVGRLLGLSTVSPALGSVLEDLLSYGEGIEVAERPVQPREIGTQPQRCLDQVIAVIRDGEVFRYFDPSVTQLAHGDRLVVVRPSQETPWAARPGAAS</sequence>
<dbReference type="GO" id="GO:0034220">
    <property type="term" value="P:monoatomic ion transmembrane transport"/>
    <property type="evidence" value="ECO:0007669"/>
    <property type="project" value="UniProtKB-KW"/>
</dbReference>
<dbReference type="PANTHER" id="PTHR43833:SF9">
    <property type="entry name" value="POTASSIUM CHANNEL PROTEIN YUGO-RELATED"/>
    <property type="match status" value="1"/>
</dbReference>
<dbReference type="AlphaFoldDB" id="A0A6J4N819"/>
<keyword evidence="2" id="KW-0407">Ion channel</keyword>
<feature type="domain" description="RCK N-terminal" evidence="1">
    <location>
        <begin position="1"/>
        <end position="97"/>
    </location>
</feature>
<dbReference type="InterPro" id="IPR003148">
    <property type="entry name" value="RCK_N"/>
</dbReference>
<dbReference type="SUPFAM" id="SSF51735">
    <property type="entry name" value="NAD(P)-binding Rossmann-fold domains"/>
    <property type="match status" value="1"/>
</dbReference>
<protein>
    <submittedName>
        <fullName evidence="2">Potassium channel protein</fullName>
    </submittedName>
</protein>
<dbReference type="InterPro" id="IPR050721">
    <property type="entry name" value="Trk_Ktr_HKT_K-transport"/>
</dbReference>
<evidence type="ECO:0000313" key="2">
    <source>
        <dbReference type="EMBL" id="CAA9380359.1"/>
    </source>
</evidence>